<dbReference type="AlphaFoldDB" id="A0A6N3FSG2"/>
<dbReference type="GO" id="GO:0008643">
    <property type="term" value="P:carbohydrate transport"/>
    <property type="evidence" value="ECO:0007669"/>
    <property type="project" value="InterPro"/>
</dbReference>
<dbReference type="RefSeq" id="WP_207660753.1">
    <property type="nucleotide sequence ID" value="NZ_CACRUQ010000031.1"/>
</dbReference>
<dbReference type="InterPro" id="IPR039672">
    <property type="entry name" value="MFS_2"/>
</dbReference>
<sequence length="88" mass="9677">MIESGKAEKWLGYLIGPTGALLLNAVLGTYLNVYYTDVLKLTKVWGGAFLVIFPIISKILDAITNVTIGYAIDHTHTSEGKARPWLLQ</sequence>
<dbReference type="PANTHER" id="PTHR11328">
    <property type="entry name" value="MAJOR FACILITATOR SUPERFAMILY DOMAIN-CONTAINING PROTEIN"/>
    <property type="match status" value="1"/>
</dbReference>
<dbReference type="PANTHER" id="PTHR11328:SF24">
    <property type="entry name" value="MAJOR FACILITATOR SUPERFAMILY (MFS) PROFILE DOMAIN-CONTAINING PROTEIN"/>
    <property type="match status" value="1"/>
</dbReference>
<dbReference type="Pfam" id="PF13347">
    <property type="entry name" value="MFS_2"/>
    <property type="match status" value="1"/>
</dbReference>
<feature type="transmembrane region" description="Helical" evidence="1">
    <location>
        <begin position="47"/>
        <end position="72"/>
    </location>
</feature>
<keyword evidence="1" id="KW-0812">Transmembrane</keyword>
<accession>A0A6N3FSG2</accession>
<keyword evidence="1" id="KW-0472">Membrane</keyword>
<dbReference type="GeneID" id="303256976"/>
<organism evidence="2">
    <name type="scientific">[Ruminococcus] torques</name>
    <dbReference type="NCBI Taxonomy" id="33039"/>
    <lineage>
        <taxon>Bacteria</taxon>
        <taxon>Bacillati</taxon>
        <taxon>Bacillota</taxon>
        <taxon>Clostridia</taxon>
        <taxon>Lachnospirales</taxon>
        <taxon>Lachnospiraceae</taxon>
        <taxon>Mediterraneibacter</taxon>
    </lineage>
</organism>
<evidence type="ECO:0000256" key="1">
    <source>
        <dbReference type="SAM" id="Phobius"/>
    </source>
</evidence>
<gene>
    <name evidence="2" type="ORF">RTLFYP15_02872</name>
</gene>
<dbReference type="EMBL" id="CACRUQ010000031">
    <property type="protein sequence ID" value="VYU54776.1"/>
    <property type="molecule type" value="Genomic_DNA"/>
</dbReference>
<evidence type="ECO:0000313" key="2">
    <source>
        <dbReference type="EMBL" id="VYU54776.1"/>
    </source>
</evidence>
<reference evidence="2" key="1">
    <citation type="submission" date="2019-11" db="EMBL/GenBank/DDBJ databases">
        <authorList>
            <person name="Feng L."/>
        </authorList>
    </citation>
    <scope>NUCLEOTIDE SEQUENCE</scope>
    <source>
        <strain evidence="2">RtorquesLFYP15</strain>
    </source>
</reference>
<proteinExistence type="predicted"/>
<dbReference type="GO" id="GO:0015293">
    <property type="term" value="F:symporter activity"/>
    <property type="evidence" value="ECO:0007669"/>
    <property type="project" value="InterPro"/>
</dbReference>
<dbReference type="GO" id="GO:0005886">
    <property type="term" value="C:plasma membrane"/>
    <property type="evidence" value="ECO:0007669"/>
    <property type="project" value="TreeGrafter"/>
</dbReference>
<name>A0A6N3FSG2_9FIRM</name>
<protein>
    <submittedName>
        <fullName evidence="2">Melibiose:sodium symporter</fullName>
    </submittedName>
</protein>
<keyword evidence="1" id="KW-1133">Transmembrane helix</keyword>
<feature type="transmembrane region" description="Helical" evidence="1">
    <location>
        <begin position="12"/>
        <end position="35"/>
    </location>
</feature>